<evidence type="ECO:0000256" key="4">
    <source>
        <dbReference type="ARBA" id="ARBA00023054"/>
    </source>
</evidence>
<evidence type="ECO:0000256" key="2">
    <source>
        <dbReference type="ARBA" id="ARBA00004496"/>
    </source>
</evidence>
<dbReference type="PROSITE" id="PS50913">
    <property type="entry name" value="GRIP"/>
    <property type="match status" value="1"/>
</dbReference>
<feature type="region of interest" description="Disordered" evidence="7">
    <location>
        <begin position="44"/>
        <end position="76"/>
    </location>
</feature>
<dbReference type="PANTHER" id="PTHR23157:SF25">
    <property type="entry name" value="GRIP AND COILED-COIL DOMAIN-CONTAINING PROTEIN 1"/>
    <property type="match status" value="1"/>
</dbReference>
<keyword evidence="3" id="KW-0963">Cytoplasm</keyword>
<name>A0A0C3P3E0_PHLG1</name>
<evidence type="ECO:0000256" key="7">
    <source>
        <dbReference type="SAM" id="MobiDB-lite"/>
    </source>
</evidence>
<accession>A0A0C3P3E0</accession>
<dbReference type="Proteomes" id="UP000053257">
    <property type="component" value="Unassembled WGS sequence"/>
</dbReference>
<feature type="region of interest" description="Disordered" evidence="7">
    <location>
        <begin position="100"/>
        <end position="123"/>
    </location>
</feature>
<evidence type="ECO:0000313" key="9">
    <source>
        <dbReference type="EMBL" id="KIP12434.1"/>
    </source>
</evidence>
<dbReference type="STRING" id="745531.A0A0C3P3E0"/>
<comment type="subcellular location">
    <subcellularLocation>
        <location evidence="2">Cytoplasm</location>
    </subcellularLocation>
    <subcellularLocation>
        <location evidence="1">Endomembrane system</location>
        <topology evidence="1">Peripheral membrane protein</topology>
    </subcellularLocation>
</comment>
<dbReference type="Pfam" id="PF01465">
    <property type="entry name" value="GRIP"/>
    <property type="match status" value="1"/>
</dbReference>
<proteinExistence type="predicted"/>
<protein>
    <recommendedName>
        <fullName evidence="8">GRIP domain-containing protein</fullName>
    </recommendedName>
</protein>
<dbReference type="SMART" id="SM00755">
    <property type="entry name" value="Grip"/>
    <property type="match status" value="1"/>
</dbReference>
<feature type="coiled-coil region" evidence="6">
    <location>
        <begin position="232"/>
        <end position="315"/>
    </location>
</feature>
<dbReference type="GO" id="GO:0005794">
    <property type="term" value="C:Golgi apparatus"/>
    <property type="evidence" value="ECO:0007669"/>
    <property type="project" value="TreeGrafter"/>
</dbReference>
<dbReference type="InterPro" id="IPR051952">
    <property type="entry name" value="Golgi-autophagy_related"/>
</dbReference>
<dbReference type="EMBL" id="KN840439">
    <property type="protein sequence ID" value="KIP12434.1"/>
    <property type="molecule type" value="Genomic_DNA"/>
</dbReference>
<evidence type="ECO:0000259" key="8">
    <source>
        <dbReference type="PROSITE" id="PS50913"/>
    </source>
</evidence>
<organism evidence="9 10">
    <name type="scientific">Phlebiopsis gigantea (strain 11061_1 CR5-6)</name>
    <name type="common">White-rot fungus</name>
    <name type="synonym">Peniophora gigantea</name>
    <dbReference type="NCBI Taxonomy" id="745531"/>
    <lineage>
        <taxon>Eukaryota</taxon>
        <taxon>Fungi</taxon>
        <taxon>Dikarya</taxon>
        <taxon>Basidiomycota</taxon>
        <taxon>Agaricomycotina</taxon>
        <taxon>Agaricomycetes</taxon>
        <taxon>Polyporales</taxon>
        <taxon>Phanerochaetaceae</taxon>
        <taxon>Phlebiopsis</taxon>
    </lineage>
</organism>
<feature type="coiled-coil region" evidence="6">
    <location>
        <begin position="341"/>
        <end position="438"/>
    </location>
</feature>
<evidence type="ECO:0000256" key="5">
    <source>
        <dbReference type="ARBA" id="ARBA00023136"/>
    </source>
</evidence>
<dbReference type="PANTHER" id="PTHR23157">
    <property type="entry name" value="GRIP AND COILED-COIL DOMAIN-CONTAINING PROTEIN 1"/>
    <property type="match status" value="1"/>
</dbReference>
<evidence type="ECO:0000256" key="1">
    <source>
        <dbReference type="ARBA" id="ARBA00004184"/>
    </source>
</evidence>
<dbReference type="InterPro" id="IPR000237">
    <property type="entry name" value="GRIP_dom"/>
</dbReference>
<evidence type="ECO:0000313" key="10">
    <source>
        <dbReference type="Proteomes" id="UP000053257"/>
    </source>
</evidence>
<dbReference type="Gene3D" id="1.20.5.340">
    <property type="match status" value="1"/>
</dbReference>
<dbReference type="AlphaFoldDB" id="A0A0C3P3E0"/>
<evidence type="ECO:0000256" key="6">
    <source>
        <dbReference type="SAM" id="Coils"/>
    </source>
</evidence>
<dbReference type="HOGENOM" id="CLU_007533_1_0_1"/>
<reference evidence="9 10" key="1">
    <citation type="journal article" date="2014" name="PLoS Genet.">
        <title>Analysis of the Phlebiopsis gigantea genome, transcriptome and secretome provides insight into its pioneer colonization strategies of wood.</title>
        <authorList>
            <person name="Hori C."/>
            <person name="Ishida T."/>
            <person name="Igarashi K."/>
            <person name="Samejima M."/>
            <person name="Suzuki H."/>
            <person name="Master E."/>
            <person name="Ferreira P."/>
            <person name="Ruiz-Duenas F.J."/>
            <person name="Held B."/>
            <person name="Canessa P."/>
            <person name="Larrondo L.F."/>
            <person name="Schmoll M."/>
            <person name="Druzhinina I.S."/>
            <person name="Kubicek C.P."/>
            <person name="Gaskell J.A."/>
            <person name="Kersten P."/>
            <person name="St John F."/>
            <person name="Glasner J."/>
            <person name="Sabat G."/>
            <person name="Splinter BonDurant S."/>
            <person name="Syed K."/>
            <person name="Yadav J."/>
            <person name="Mgbeahuruike A.C."/>
            <person name="Kovalchuk A."/>
            <person name="Asiegbu F.O."/>
            <person name="Lackner G."/>
            <person name="Hoffmeister D."/>
            <person name="Rencoret J."/>
            <person name="Gutierrez A."/>
            <person name="Sun H."/>
            <person name="Lindquist E."/>
            <person name="Barry K."/>
            <person name="Riley R."/>
            <person name="Grigoriev I.V."/>
            <person name="Henrissat B."/>
            <person name="Kues U."/>
            <person name="Berka R.M."/>
            <person name="Martinez A.T."/>
            <person name="Covert S.F."/>
            <person name="Blanchette R.A."/>
            <person name="Cullen D."/>
        </authorList>
    </citation>
    <scope>NUCLEOTIDE SEQUENCE [LARGE SCALE GENOMIC DNA]</scope>
    <source>
        <strain evidence="9 10">11061_1 CR5-6</strain>
    </source>
</reference>
<dbReference type="OrthoDB" id="1926336at2759"/>
<dbReference type="Gene3D" id="1.10.220.60">
    <property type="entry name" value="GRIP domain"/>
    <property type="match status" value="1"/>
</dbReference>
<gene>
    <name evidence="9" type="ORF">PHLGIDRAFT_61871</name>
</gene>
<evidence type="ECO:0000256" key="3">
    <source>
        <dbReference type="ARBA" id="ARBA00022490"/>
    </source>
</evidence>
<keyword evidence="10" id="KW-1185">Reference proteome</keyword>
<feature type="domain" description="GRIP" evidence="8">
    <location>
        <begin position="481"/>
        <end position="529"/>
    </location>
</feature>
<feature type="non-terminal residue" evidence="9">
    <location>
        <position position="1"/>
    </location>
</feature>
<keyword evidence="4 6" id="KW-0175">Coiled coil</keyword>
<feature type="region of interest" description="Disordered" evidence="7">
    <location>
        <begin position="444"/>
        <end position="484"/>
    </location>
</feature>
<feature type="compositionally biased region" description="Basic and acidic residues" evidence="7">
    <location>
        <begin position="50"/>
        <end position="76"/>
    </location>
</feature>
<sequence length="530" mass="60660">IEGQEERIEELRDIHRLESKSQSDQIHKLRAQLDEAEALLKASQNSASHIEAESAKRKAEADRLHSEVEKTKTAVKDEEEKRVKAVSLLKTVRQKLVKAEKERDDATKEVQNLREKQKEELEKDKVEKQKLQDEIRKVNVERETAVQGLKAQFDKEVAGLKEKYEKEILALRGQYELDVITLRSVHSKETETSNSRIADLETSVRILTGEKDDIFDQLQMRQAELESSQSHLESLQSQTVELQYQLREATDRAILLTEELADSRKEHVSRVHGSPPTEEVTRLLSATETKYEARIADLRRQMAAVERERDEAEGLFSKRLAEKATELERLQITVNASTKDRAQDNEAVAALQKEIDNLKETATLREQLIVELQAEAGKITEVEGTAQAQLEEIRSKVATLEHQLEESKVREGQMRAHVKTLREELRKVQSSAALLERQRNPGVGYWAARSDGPVEPRSPTSSMSDLAKDSPSRPSSPSTSRSDEEVNFEYLRNVILQFLEHKEMRPHLIRILSTILRFTPQETRRLIAKV</sequence>
<keyword evidence="5" id="KW-0472">Membrane</keyword>